<sequence>MPATEIITIINNSGKVISTGKQLVSIFKEAKAAYREKRETIRAERGIQRSRTFDVTPRGIVEEYDEYEEEEYVYERRAIRDVPDRRRSHDDSSQASSHRSHRSRRTHHRESPPRPARPALALTEANLRTHSEVSATPPSAAPRSNTYRAPYAETAPRDMQLSRPNLAHAATMPMPATRADVIPSNTTTPVSTPRQSMLVHRPRSDGSLQKKKEIDMDLAYGNVPPDLAHRTDLDKSHPTATTTAAPGGGPEAGPVQEKEAMTMIHRIESLLEEAECVQHTASSMIAHLQENPQAAAAVALTLAELSALVGKMSPAFLGVIKGSSPAIFALLASPQFLIGTSIALGVTVVVFGGWKIVKRLREAKEQRKMEGAFEMQNVEVETKGGADGSYEEALVLEEELSTIETWRRGIQPFGVDADDEESADVELISPAAERELRRGDRDFDDEVDPDDSVSRSGRSMRSHRTSRTHRSRRHRGERRDDVEVPERKSSRRYEKDGGVSEVAESERSHRSHRSSRRSDDGHSSSRSKRGARSEVKAIEEGKEEEEEVKPKKNNMLKQLFKKKKEKEEKEKAVSVLV</sequence>
<gene>
    <name evidence="3" type="ORF">QBC47DRAFT_117804</name>
</gene>
<keyword evidence="2" id="KW-0812">Transmembrane</keyword>
<protein>
    <submittedName>
        <fullName evidence="3">Uncharacterized protein</fullName>
    </submittedName>
</protein>
<dbReference type="AlphaFoldDB" id="A0AAJ0BMK5"/>
<keyword evidence="2" id="KW-1133">Transmembrane helix</keyword>
<evidence type="ECO:0000256" key="2">
    <source>
        <dbReference type="SAM" id="Phobius"/>
    </source>
</evidence>
<evidence type="ECO:0000313" key="4">
    <source>
        <dbReference type="Proteomes" id="UP001239445"/>
    </source>
</evidence>
<feature type="region of interest" description="Disordered" evidence="1">
    <location>
        <begin position="83"/>
        <end position="119"/>
    </location>
</feature>
<name>A0AAJ0BMK5_9PEZI</name>
<evidence type="ECO:0000256" key="1">
    <source>
        <dbReference type="SAM" id="MobiDB-lite"/>
    </source>
</evidence>
<dbReference type="Proteomes" id="UP001239445">
    <property type="component" value="Unassembled WGS sequence"/>
</dbReference>
<feature type="compositionally biased region" description="Basic residues" evidence="1">
    <location>
        <begin position="458"/>
        <end position="476"/>
    </location>
</feature>
<feature type="compositionally biased region" description="Basic and acidic residues" evidence="1">
    <location>
        <begin position="432"/>
        <end position="441"/>
    </location>
</feature>
<feature type="compositionally biased region" description="Basic residues" evidence="1">
    <location>
        <begin position="98"/>
        <end position="108"/>
    </location>
</feature>
<evidence type="ECO:0000313" key="3">
    <source>
        <dbReference type="EMBL" id="KAK1759978.1"/>
    </source>
</evidence>
<organism evidence="3 4">
    <name type="scientific">Echria macrotheca</name>
    <dbReference type="NCBI Taxonomy" id="438768"/>
    <lineage>
        <taxon>Eukaryota</taxon>
        <taxon>Fungi</taxon>
        <taxon>Dikarya</taxon>
        <taxon>Ascomycota</taxon>
        <taxon>Pezizomycotina</taxon>
        <taxon>Sordariomycetes</taxon>
        <taxon>Sordariomycetidae</taxon>
        <taxon>Sordariales</taxon>
        <taxon>Schizotheciaceae</taxon>
        <taxon>Echria</taxon>
    </lineage>
</organism>
<feature type="region of interest" description="Disordered" evidence="1">
    <location>
        <begin position="414"/>
        <end position="556"/>
    </location>
</feature>
<keyword evidence="4" id="KW-1185">Reference proteome</keyword>
<feature type="compositionally biased region" description="Polar residues" evidence="1">
    <location>
        <begin position="183"/>
        <end position="195"/>
    </location>
</feature>
<feature type="compositionally biased region" description="Basic and acidic residues" evidence="1">
    <location>
        <begin position="83"/>
        <end position="92"/>
    </location>
</feature>
<feature type="transmembrane region" description="Helical" evidence="2">
    <location>
        <begin position="336"/>
        <end position="357"/>
    </location>
</feature>
<feature type="compositionally biased region" description="Acidic residues" evidence="1">
    <location>
        <begin position="442"/>
        <end position="451"/>
    </location>
</feature>
<feature type="region of interest" description="Disordered" evidence="1">
    <location>
        <begin position="230"/>
        <end position="253"/>
    </location>
</feature>
<dbReference type="EMBL" id="MU839828">
    <property type="protein sequence ID" value="KAK1759978.1"/>
    <property type="molecule type" value="Genomic_DNA"/>
</dbReference>
<reference evidence="3" key="1">
    <citation type="submission" date="2023-06" db="EMBL/GenBank/DDBJ databases">
        <title>Genome-scale phylogeny and comparative genomics of the fungal order Sordariales.</title>
        <authorList>
            <consortium name="Lawrence Berkeley National Laboratory"/>
            <person name="Hensen N."/>
            <person name="Bonometti L."/>
            <person name="Westerberg I."/>
            <person name="Brannstrom I.O."/>
            <person name="Guillou S."/>
            <person name="Cros-Aarteil S."/>
            <person name="Calhoun S."/>
            <person name="Haridas S."/>
            <person name="Kuo A."/>
            <person name="Mondo S."/>
            <person name="Pangilinan J."/>
            <person name="Riley R."/>
            <person name="Labutti K."/>
            <person name="Andreopoulos B."/>
            <person name="Lipzen A."/>
            <person name="Chen C."/>
            <person name="Yanf M."/>
            <person name="Daum C."/>
            <person name="Ng V."/>
            <person name="Clum A."/>
            <person name="Steindorff A."/>
            <person name="Ohm R."/>
            <person name="Martin F."/>
            <person name="Silar P."/>
            <person name="Natvig D."/>
            <person name="Lalanne C."/>
            <person name="Gautier V."/>
            <person name="Ament-Velasquez S.L."/>
            <person name="Kruys A."/>
            <person name="Hutchinson M.I."/>
            <person name="Powell A.J."/>
            <person name="Barry K."/>
            <person name="Miller A.N."/>
            <person name="Grigoriev I.V."/>
            <person name="Debuchy R."/>
            <person name="Gladieux P."/>
            <person name="Thoren M.H."/>
            <person name="Johannesson H."/>
        </authorList>
    </citation>
    <scope>NUCLEOTIDE SEQUENCE</scope>
    <source>
        <strain evidence="3">PSN4</strain>
    </source>
</reference>
<comment type="caution">
    <text evidence="3">The sequence shown here is derived from an EMBL/GenBank/DDBJ whole genome shotgun (WGS) entry which is preliminary data.</text>
</comment>
<feature type="compositionally biased region" description="Basic and acidic residues" evidence="1">
    <location>
        <begin position="531"/>
        <end position="540"/>
    </location>
</feature>
<accession>A0AAJ0BMK5</accession>
<proteinExistence type="predicted"/>
<feature type="compositionally biased region" description="Basic and acidic residues" evidence="1">
    <location>
        <begin position="477"/>
        <end position="508"/>
    </location>
</feature>
<feature type="region of interest" description="Disordered" evidence="1">
    <location>
        <begin position="179"/>
        <end position="206"/>
    </location>
</feature>
<keyword evidence="2" id="KW-0472">Membrane</keyword>